<dbReference type="Gene3D" id="3.10.310.70">
    <property type="match status" value="1"/>
</dbReference>
<evidence type="ECO:0000313" key="2">
    <source>
        <dbReference type="EMBL" id="NEM91686.1"/>
    </source>
</evidence>
<dbReference type="PANTHER" id="PTHR22642">
    <property type="entry name" value="IMIDAZOLONEPROPIONASE"/>
    <property type="match status" value="1"/>
</dbReference>
<dbReference type="PANTHER" id="PTHR22642:SF2">
    <property type="entry name" value="PROTEIN LONG AFTER FAR-RED 3"/>
    <property type="match status" value="1"/>
</dbReference>
<dbReference type="AlphaFoldDB" id="A0A7C9PNS2"/>
<organism evidence="2 3">
    <name type="scientific">Galbitalea soli</name>
    <dbReference type="NCBI Taxonomy" id="1268042"/>
    <lineage>
        <taxon>Bacteria</taxon>
        <taxon>Bacillati</taxon>
        <taxon>Actinomycetota</taxon>
        <taxon>Actinomycetes</taxon>
        <taxon>Micrococcales</taxon>
        <taxon>Microbacteriaceae</taxon>
        <taxon>Galbitalea</taxon>
    </lineage>
</organism>
<protein>
    <submittedName>
        <fullName evidence="2">Amidohydrolase family protein</fullName>
    </submittedName>
</protein>
<proteinExistence type="predicted"/>
<dbReference type="InterPro" id="IPR013108">
    <property type="entry name" value="Amidohydro_3"/>
</dbReference>
<name>A0A7C9PNS2_9MICO</name>
<reference evidence="2 3" key="1">
    <citation type="journal article" date="2014" name="Int. J. Syst. Evol. Microbiol.">
        <title>Description of Galbitalea soli gen. nov., sp. nov., and Frondihabitans sucicola sp. nov.</title>
        <authorList>
            <person name="Kim S.J."/>
            <person name="Lim J.M."/>
            <person name="Ahn J.H."/>
            <person name="Weon H.Y."/>
            <person name="Hamada M."/>
            <person name="Suzuki K."/>
            <person name="Ahn T.Y."/>
            <person name="Kwon S.W."/>
        </authorList>
    </citation>
    <scope>NUCLEOTIDE SEQUENCE [LARGE SCALE GENOMIC DNA]</scope>
    <source>
        <strain evidence="2 3">NBRC 108727</strain>
    </source>
</reference>
<sequence>MLLTDARVGEALVDLAIEGGAIAAILPAGSDRSGQELVALDGRRVIPGLWDNHVHIGQWALTASRLDVSGCTSAAQVAAVIRDSGRTESPLVAVGFRDALWPDRPSTALLDGIGPGPVAVVSGDLHAVWLNTAAVALYGVRDAPDGVVREDEAFRVIALIDTVADTRLDGWVEHTARAAAARGVVGIVDYEMSDNHAAWLRRRASGFGALRVEFGIYAEHLDDAIARGLRTGAAVDELVTVGGLKVLTDGSLNTRTAYTFDDYPGLEHTERPHGLLTVPPSELLPLLRRATAAGILPAVHAIGDQANSLALDAFEELGCGGRIEHAQLLTEGDIARFARLGVAASVQPDHAMDDRDVAERYWPGRTARAFPLRALLDAGARLLFGSDAPVSPLDPWLAIAAAVTRTRGAREPWHPEQAITLDEAIHASTRSSLAVGQVADLAILDDDPFASPTELRATAVGATLVAGRFTHRAL</sequence>
<dbReference type="SUPFAM" id="SSF51338">
    <property type="entry name" value="Composite domain of metallo-dependent hydrolases"/>
    <property type="match status" value="1"/>
</dbReference>
<dbReference type="InterPro" id="IPR032466">
    <property type="entry name" value="Metal_Hydrolase"/>
</dbReference>
<evidence type="ECO:0000259" key="1">
    <source>
        <dbReference type="Pfam" id="PF07969"/>
    </source>
</evidence>
<feature type="domain" description="Amidohydrolase 3" evidence="1">
    <location>
        <begin position="36"/>
        <end position="470"/>
    </location>
</feature>
<dbReference type="Pfam" id="PF07969">
    <property type="entry name" value="Amidohydro_3"/>
    <property type="match status" value="1"/>
</dbReference>
<keyword evidence="2" id="KW-0378">Hydrolase</keyword>
<dbReference type="RefSeq" id="WP_163473549.1">
    <property type="nucleotide sequence ID" value="NZ_JAAGWZ010000002.1"/>
</dbReference>
<keyword evidence="3" id="KW-1185">Reference proteome</keyword>
<dbReference type="SUPFAM" id="SSF51556">
    <property type="entry name" value="Metallo-dependent hydrolases"/>
    <property type="match status" value="1"/>
</dbReference>
<dbReference type="Gene3D" id="2.30.40.10">
    <property type="entry name" value="Urease, subunit C, domain 1"/>
    <property type="match status" value="1"/>
</dbReference>
<dbReference type="Gene3D" id="3.20.20.140">
    <property type="entry name" value="Metal-dependent hydrolases"/>
    <property type="match status" value="1"/>
</dbReference>
<evidence type="ECO:0000313" key="3">
    <source>
        <dbReference type="Proteomes" id="UP000479756"/>
    </source>
</evidence>
<dbReference type="GO" id="GO:0016810">
    <property type="term" value="F:hydrolase activity, acting on carbon-nitrogen (but not peptide) bonds"/>
    <property type="evidence" value="ECO:0007669"/>
    <property type="project" value="InterPro"/>
</dbReference>
<dbReference type="InterPro" id="IPR011059">
    <property type="entry name" value="Metal-dep_hydrolase_composite"/>
</dbReference>
<gene>
    <name evidence="2" type="ORF">G3T37_09980</name>
</gene>
<dbReference type="Proteomes" id="UP000479756">
    <property type="component" value="Unassembled WGS sequence"/>
</dbReference>
<accession>A0A7C9PNS2</accession>
<dbReference type="EMBL" id="JAAGWZ010000002">
    <property type="protein sequence ID" value="NEM91686.1"/>
    <property type="molecule type" value="Genomic_DNA"/>
</dbReference>
<comment type="caution">
    <text evidence="2">The sequence shown here is derived from an EMBL/GenBank/DDBJ whole genome shotgun (WGS) entry which is preliminary data.</text>
</comment>